<dbReference type="Gene3D" id="3.30.1330.80">
    <property type="entry name" value="Hypothetical protein, similar to alpha- acetolactate decarboxylase, domain 2"/>
    <property type="match status" value="1"/>
</dbReference>
<dbReference type="InterPro" id="IPR005175">
    <property type="entry name" value="PPC_dom"/>
</dbReference>
<name>A0ABX9LK66_9ACTN</name>
<dbReference type="Proteomes" id="UP000262538">
    <property type="component" value="Unassembled WGS sequence"/>
</dbReference>
<comment type="caution">
    <text evidence="2">The sequence shown here is derived from an EMBL/GenBank/DDBJ whole genome shotgun (WGS) entry which is preliminary data.</text>
</comment>
<dbReference type="RefSeq" id="WP_111700435.1">
    <property type="nucleotide sequence ID" value="NZ_QFZU02000063.1"/>
</dbReference>
<dbReference type="GO" id="GO:0003677">
    <property type="term" value="F:DNA binding"/>
    <property type="evidence" value="ECO:0007669"/>
    <property type="project" value="UniProtKB-KW"/>
</dbReference>
<proteinExistence type="predicted"/>
<sequence length="159" mass="17648">MRAIQFSRGREFIFAIDHGEDFFTSLEKLCVEHEIRAGYIPTFIGGFSSAKLVGTCGPLERPEAPLWDHVEVKTLEVLGGGTLAWDTDRDCLAPHIHVSAGLKADSADGRTSHLLAAQVQFIAELVIVEITYPPLTRPRQPNLFDVPLLTFGQQPQRPR</sequence>
<organism evidence="2 3">
    <name type="scientific">Microbispora triticiradicis</name>
    <dbReference type="NCBI Taxonomy" id="2200763"/>
    <lineage>
        <taxon>Bacteria</taxon>
        <taxon>Bacillati</taxon>
        <taxon>Actinomycetota</taxon>
        <taxon>Actinomycetes</taxon>
        <taxon>Streptosporangiales</taxon>
        <taxon>Streptosporangiaceae</taxon>
        <taxon>Microbispora</taxon>
    </lineage>
</organism>
<dbReference type="Pfam" id="PF03479">
    <property type="entry name" value="PCC"/>
    <property type="match status" value="1"/>
</dbReference>
<dbReference type="CDD" id="cd11378">
    <property type="entry name" value="DUF296"/>
    <property type="match status" value="1"/>
</dbReference>
<dbReference type="SUPFAM" id="SSF117856">
    <property type="entry name" value="AF0104/ALDC/Ptd012-like"/>
    <property type="match status" value="1"/>
</dbReference>
<protein>
    <submittedName>
        <fullName evidence="2">DNA-binding protein</fullName>
    </submittedName>
</protein>
<dbReference type="PROSITE" id="PS51742">
    <property type="entry name" value="PPC"/>
    <property type="match status" value="1"/>
</dbReference>
<evidence type="ECO:0000313" key="2">
    <source>
        <dbReference type="EMBL" id="RGA04279.1"/>
    </source>
</evidence>
<accession>A0ABX9LK66</accession>
<reference evidence="2 3" key="1">
    <citation type="submission" date="2018-08" db="EMBL/GenBank/DDBJ databases">
        <title>Microbispora. triticiradicis sp. nov., a novel actinomycete isolated from the root of wheat (Triticum aestivum L.)).</title>
        <authorList>
            <person name="Han C."/>
        </authorList>
    </citation>
    <scope>NUCLEOTIDE SEQUENCE [LARGE SCALE GENOMIC DNA]</scope>
    <source>
        <strain evidence="2 3">NEAU-HRDPA2-9</strain>
    </source>
</reference>
<evidence type="ECO:0000313" key="3">
    <source>
        <dbReference type="Proteomes" id="UP000262538"/>
    </source>
</evidence>
<gene>
    <name evidence="2" type="ORF">DI270_014695</name>
</gene>
<evidence type="ECO:0000259" key="1">
    <source>
        <dbReference type="PROSITE" id="PS51742"/>
    </source>
</evidence>
<keyword evidence="2" id="KW-0238">DNA-binding</keyword>
<dbReference type="EMBL" id="QFZU02000063">
    <property type="protein sequence ID" value="RGA04279.1"/>
    <property type="molecule type" value="Genomic_DNA"/>
</dbReference>
<feature type="domain" description="PPC" evidence="1">
    <location>
        <begin position="6"/>
        <end position="152"/>
    </location>
</feature>
<keyword evidence="3" id="KW-1185">Reference proteome</keyword>